<dbReference type="Proteomes" id="UP001293254">
    <property type="component" value="Unassembled WGS sequence"/>
</dbReference>
<reference evidence="2" key="2">
    <citation type="journal article" date="2024" name="Plant">
        <title>Genomic evolution and insights into agronomic trait innovations of Sesamum species.</title>
        <authorList>
            <person name="Miao H."/>
            <person name="Wang L."/>
            <person name="Qu L."/>
            <person name="Liu H."/>
            <person name="Sun Y."/>
            <person name="Le M."/>
            <person name="Wang Q."/>
            <person name="Wei S."/>
            <person name="Zheng Y."/>
            <person name="Lin W."/>
            <person name="Duan Y."/>
            <person name="Cao H."/>
            <person name="Xiong S."/>
            <person name="Wang X."/>
            <person name="Wei L."/>
            <person name="Li C."/>
            <person name="Ma Q."/>
            <person name="Ju M."/>
            <person name="Zhao R."/>
            <person name="Li G."/>
            <person name="Mu C."/>
            <person name="Tian Q."/>
            <person name="Mei H."/>
            <person name="Zhang T."/>
            <person name="Gao T."/>
            <person name="Zhang H."/>
        </authorList>
    </citation>
    <scope>NUCLEOTIDE SEQUENCE</scope>
    <source>
        <strain evidence="2">3651</strain>
    </source>
</reference>
<keyword evidence="3" id="KW-1185">Reference proteome</keyword>
<proteinExistence type="predicted"/>
<feature type="compositionally biased region" description="Polar residues" evidence="1">
    <location>
        <begin position="52"/>
        <end position="73"/>
    </location>
</feature>
<gene>
    <name evidence="2" type="ORF">Salat_0239500</name>
</gene>
<evidence type="ECO:0000313" key="3">
    <source>
        <dbReference type="Proteomes" id="UP001293254"/>
    </source>
</evidence>
<name>A0AAE1Z098_9LAMI</name>
<dbReference type="EMBL" id="JACGWO010000001">
    <property type="protein sequence ID" value="KAK4439048.1"/>
    <property type="molecule type" value="Genomic_DNA"/>
</dbReference>
<evidence type="ECO:0000313" key="2">
    <source>
        <dbReference type="EMBL" id="KAK4439048.1"/>
    </source>
</evidence>
<organism evidence="2 3">
    <name type="scientific">Sesamum alatum</name>
    <dbReference type="NCBI Taxonomy" id="300844"/>
    <lineage>
        <taxon>Eukaryota</taxon>
        <taxon>Viridiplantae</taxon>
        <taxon>Streptophyta</taxon>
        <taxon>Embryophyta</taxon>
        <taxon>Tracheophyta</taxon>
        <taxon>Spermatophyta</taxon>
        <taxon>Magnoliopsida</taxon>
        <taxon>eudicotyledons</taxon>
        <taxon>Gunneridae</taxon>
        <taxon>Pentapetalae</taxon>
        <taxon>asterids</taxon>
        <taxon>lamiids</taxon>
        <taxon>Lamiales</taxon>
        <taxon>Pedaliaceae</taxon>
        <taxon>Sesamum</taxon>
    </lineage>
</organism>
<comment type="caution">
    <text evidence="2">The sequence shown here is derived from an EMBL/GenBank/DDBJ whole genome shotgun (WGS) entry which is preliminary data.</text>
</comment>
<protein>
    <submittedName>
        <fullName evidence="2">Uncharacterized protein</fullName>
    </submittedName>
</protein>
<dbReference type="AlphaFoldDB" id="A0AAE1Z098"/>
<accession>A0AAE1Z098</accession>
<sequence>MGYGLELNENSPYCLIGPAEKVGDPTLAVQQTDLDFNSPSLPLNMFLPSTVQKEPTVSSGSSTQKLTGASSENGVHGISSISPGKFDLSSIQGLSFSPIQRNSSSVGGVLLADGTEGGTGGFELLREERLVSVPLVFKAGRGVDVRTYMAAPYSWNIPMPPQRHL</sequence>
<feature type="region of interest" description="Disordered" evidence="1">
    <location>
        <begin position="52"/>
        <end position="76"/>
    </location>
</feature>
<evidence type="ECO:0000256" key="1">
    <source>
        <dbReference type="SAM" id="MobiDB-lite"/>
    </source>
</evidence>
<reference evidence="2" key="1">
    <citation type="submission" date="2020-06" db="EMBL/GenBank/DDBJ databases">
        <authorList>
            <person name="Li T."/>
            <person name="Hu X."/>
            <person name="Zhang T."/>
            <person name="Song X."/>
            <person name="Zhang H."/>
            <person name="Dai N."/>
            <person name="Sheng W."/>
            <person name="Hou X."/>
            <person name="Wei L."/>
        </authorList>
    </citation>
    <scope>NUCLEOTIDE SEQUENCE</scope>
    <source>
        <strain evidence="2">3651</strain>
        <tissue evidence="2">Leaf</tissue>
    </source>
</reference>